<gene>
    <name evidence="7" type="ORF">KPH14_007142</name>
</gene>
<evidence type="ECO:0000259" key="6">
    <source>
        <dbReference type="Pfam" id="PF02771"/>
    </source>
</evidence>
<accession>A0AAD9RSJ2</accession>
<comment type="similarity">
    <text evidence="2">Belongs to the acyl-CoA dehydrogenase family.</text>
</comment>
<dbReference type="InterPro" id="IPR037069">
    <property type="entry name" value="AcylCoA_DH/ox_N_sf"/>
</dbReference>
<dbReference type="Proteomes" id="UP001258017">
    <property type="component" value="Unassembled WGS sequence"/>
</dbReference>
<evidence type="ECO:0000256" key="3">
    <source>
        <dbReference type="ARBA" id="ARBA00022630"/>
    </source>
</evidence>
<dbReference type="InterPro" id="IPR036250">
    <property type="entry name" value="AcylCo_DH-like_C"/>
</dbReference>
<sequence length="436" mass="49804">MLTRTIFDIGKRYVSTCRSMPRRNIQNIEDAQVLECSMSLPEHQKKLQRRQPFLKNLFIGKFDTDFLTFPEPQPDDRYKKFVEWIKPIENYMTFINVQVSQVSRDKVFEKLKELDILRARIQKDYDGLNMSEVETLKILDTLAPMPWLTTSLIKNNIMPVDIISKYGNEVQKRKYLQKIGNGDLLSTICITEVNSGPNVRNIETTATLSKCGNFWILNVEKSHGGITCSDAISTIGQQEVHVCTVNFKDTHVPKENVLGEIGGGINILTDVFSPGNNRTAGEAIGILRHFLALLNQNILGRKHLDKNMHEFEAVEDIIARITCSLYSMESVAYFTSTIDDLYDNQDLELERAVMETYCANECVQQIYKGLQVIGVDSYLNDNPYMHLYKDALALSIYDGSVIDEKIYIALLGLQYTGKNFHEHVHKARNYDIGGYT</sequence>
<dbReference type="GO" id="GO:0050660">
    <property type="term" value="F:flavin adenine dinucleotide binding"/>
    <property type="evidence" value="ECO:0007669"/>
    <property type="project" value="InterPro"/>
</dbReference>
<dbReference type="PANTHER" id="PTHR43884">
    <property type="entry name" value="ACYL-COA DEHYDROGENASE"/>
    <property type="match status" value="1"/>
</dbReference>
<evidence type="ECO:0000313" key="8">
    <source>
        <dbReference type="Proteomes" id="UP001258017"/>
    </source>
</evidence>
<dbReference type="AlphaFoldDB" id="A0AAD9RSJ2"/>
<evidence type="ECO:0000256" key="1">
    <source>
        <dbReference type="ARBA" id="ARBA00001974"/>
    </source>
</evidence>
<keyword evidence="3" id="KW-0285">Flavoprotein</keyword>
<comment type="caution">
    <text evidence="7">The sequence shown here is derived from an EMBL/GenBank/DDBJ whole genome shotgun (WGS) entry which is preliminary data.</text>
</comment>
<reference evidence="7" key="2">
    <citation type="journal article" date="2023" name="Commun. Biol.">
        <title>Intrasexual cuticular hydrocarbon dimorphism in a wasp sheds light on hydrocarbon biosynthesis genes in Hymenoptera.</title>
        <authorList>
            <person name="Moris V.C."/>
            <person name="Podsiadlowski L."/>
            <person name="Martin S."/>
            <person name="Oeyen J.P."/>
            <person name="Donath A."/>
            <person name="Petersen M."/>
            <person name="Wilbrandt J."/>
            <person name="Misof B."/>
            <person name="Liedtke D."/>
            <person name="Thamm M."/>
            <person name="Scheiner R."/>
            <person name="Schmitt T."/>
            <person name="Niehuis O."/>
        </authorList>
    </citation>
    <scope>NUCLEOTIDE SEQUENCE</scope>
    <source>
        <strain evidence="7">GBR_01_08_01A</strain>
    </source>
</reference>
<dbReference type="Gene3D" id="1.10.540.10">
    <property type="entry name" value="Acyl-CoA dehydrogenase/oxidase, N-terminal domain"/>
    <property type="match status" value="1"/>
</dbReference>
<name>A0AAD9RSJ2_9HYME</name>
<dbReference type="Pfam" id="PF00441">
    <property type="entry name" value="Acyl-CoA_dh_1"/>
    <property type="match status" value="1"/>
</dbReference>
<evidence type="ECO:0000259" key="5">
    <source>
        <dbReference type="Pfam" id="PF00441"/>
    </source>
</evidence>
<organism evidence="7 8">
    <name type="scientific">Odynerus spinipes</name>
    <dbReference type="NCBI Taxonomy" id="1348599"/>
    <lineage>
        <taxon>Eukaryota</taxon>
        <taxon>Metazoa</taxon>
        <taxon>Ecdysozoa</taxon>
        <taxon>Arthropoda</taxon>
        <taxon>Hexapoda</taxon>
        <taxon>Insecta</taxon>
        <taxon>Pterygota</taxon>
        <taxon>Neoptera</taxon>
        <taxon>Endopterygota</taxon>
        <taxon>Hymenoptera</taxon>
        <taxon>Apocrita</taxon>
        <taxon>Aculeata</taxon>
        <taxon>Vespoidea</taxon>
        <taxon>Vespidae</taxon>
        <taxon>Eumeninae</taxon>
        <taxon>Odynerus</taxon>
    </lineage>
</organism>
<proteinExistence type="inferred from homology"/>
<dbReference type="InterPro" id="IPR013786">
    <property type="entry name" value="AcylCoA_DH/ox_N"/>
</dbReference>
<dbReference type="Gene3D" id="2.40.110.10">
    <property type="entry name" value="Butyryl-CoA Dehydrogenase, subunit A, domain 2"/>
    <property type="match status" value="2"/>
</dbReference>
<dbReference type="SUPFAM" id="SSF56645">
    <property type="entry name" value="Acyl-CoA dehydrogenase NM domain-like"/>
    <property type="match status" value="1"/>
</dbReference>
<protein>
    <submittedName>
        <fullName evidence="7">Uncharacterized protein</fullName>
    </submittedName>
</protein>
<comment type="cofactor">
    <cofactor evidence="1">
        <name>FAD</name>
        <dbReference type="ChEBI" id="CHEBI:57692"/>
    </cofactor>
</comment>
<evidence type="ECO:0000313" key="7">
    <source>
        <dbReference type="EMBL" id="KAK2584830.1"/>
    </source>
</evidence>
<dbReference type="InterPro" id="IPR009075">
    <property type="entry name" value="AcylCo_DH/oxidase_C"/>
</dbReference>
<dbReference type="Pfam" id="PF02771">
    <property type="entry name" value="Acyl-CoA_dh_N"/>
    <property type="match status" value="1"/>
</dbReference>
<evidence type="ECO:0000256" key="2">
    <source>
        <dbReference type="ARBA" id="ARBA00009347"/>
    </source>
</evidence>
<keyword evidence="4" id="KW-0274">FAD</keyword>
<dbReference type="PANTHER" id="PTHR43884:SF9">
    <property type="entry name" value="COMPLEX I ASSEMBLY FACTOR ACAD9, MITOCHONDRIAL"/>
    <property type="match status" value="1"/>
</dbReference>
<dbReference type="Gene3D" id="1.20.140.10">
    <property type="entry name" value="Butyryl-CoA Dehydrogenase, subunit A, domain 3"/>
    <property type="match status" value="1"/>
</dbReference>
<feature type="domain" description="Acyl-CoA dehydrogenase/oxidase N-terminal" evidence="6">
    <location>
        <begin position="101"/>
        <end position="182"/>
    </location>
</feature>
<dbReference type="EMBL" id="JAIFRP010000026">
    <property type="protein sequence ID" value="KAK2584830.1"/>
    <property type="molecule type" value="Genomic_DNA"/>
</dbReference>
<reference evidence="7" key="1">
    <citation type="submission" date="2021-08" db="EMBL/GenBank/DDBJ databases">
        <authorList>
            <person name="Misof B."/>
            <person name="Oliver O."/>
            <person name="Podsiadlowski L."/>
            <person name="Donath A."/>
            <person name="Peters R."/>
            <person name="Mayer C."/>
            <person name="Rust J."/>
            <person name="Gunkel S."/>
            <person name="Lesny P."/>
            <person name="Martin S."/>
            <person name="Oeyen J.P."/>
            <person name="Petersen M."/>
            <person name="Panagiotis P."/>
            <person name="Wilbrandt J."/>
            <person name="Tanja T."/>
        </authorList>
    </citation>
    <scope>NUCLEOTIDE SEQUENCE</scope>
    <source>
        <strain evidence="7">GBR_01_08_01A</strain>
        <tissue evidence="7">Thorax + abdomen</tissue>
    </source>
</reference>
<dbReference type="GO" id="GO:0003995">
    <property type="term" value="F:acyl-CoA dehydrogenase activity"/>
    <property type="evidence" value="ECO:0007669"/>
    <property type="project" value="TreeGrafter"/>
</dbReference>
<dbReference type="InterPro" id="IPR009100">
    <property type="entry name" value="AcylCoA_DH/oxidase_NM_dom_sf"/>
</dbReference>
<dbReference type="InterPro" id="IPR046373">
    <property type="entry name" value="Acyl-CoA_Oxase/DH_mid-dom_sf"/>
</dbReference>
<dbReference type="SUPFAM" id="SSF47203">
    <property type="entry name" value="Acyl-CoA dehydrogenase C-terminal domain-like"/>
    <property type="match status" value="1"/>
</dbReference>
<evidence type="ECO:0000256" key="4">
    <source>
        <dbReference type="ARBA" id="ARBA00022827"/>
    </source>
</evidence>
<keyword evidence="8" id="KW-1185">Reference proteome</keyword>
<feature type="domain" description="Acyl-CoA dehydrogenase/oxidase C-terminal" evidence="5">
    <location>
        <begin position="262"/>
        <end position="400"/>
    </location>
</feature>